<reference evidence="2 3" key="1">
    <citation type="submission" date="2018-10" db="EMBL/GenBank/DDBJ databases">
        <authorList>
            <person name="Ekblom R."/>
            <person name="Jareborg N."/>
        </authorList>
    </citation>
    <scope>NUCLEOTIDE SEQUENCE [LARGE SCALE GENOMIC DNA]</scope>
    <source>
        <tissue evidence="2">Muscle</tissue>
    </source>
</reference>
<dbReference type="Proteomes" id="UP000269945">
    <property type="component" value="Unassembled WGS sequence"/>
</dbReference>
<gene>
    <name evidence="2" type="ORF">BN2614_LOCUS2</name>
</gene>
<feature type="non-terminal residue" evidence="2">
    <location>
        <position position="1"/>
    </location>
</feature>
<feature type="non-terminal residue" evidence="2">
    <location>
        <position position="107"/>
    </location>
</feature>
<accession>A0A9X9LRR5</accession>
<feature type="region of interest" description="Disordered" evidence="1">
    <location>
        <begin position="1"/>
        <end position="57"/>
    </location>
</feature>
<sequence>RPLLHGPRPNFSPTSETREIPPLAPRPSGSLPIPGPVGSLGSTRSPTQRLLSSTPKGLAILERPRPARFLFSYPQNPRAPTTSLRAPSDPVTRLPRAPSAASRVGAG</sequence>
<name>A0A9X9LRR5_GULGU</name>
<evidence type="ECO:0000256" key="1">
    <source>
        <dbReference type="SAM" id="MobiDB-lite"/>
    </source>
</evidence>
<evidence type="ECO:0000313" key="2">
    <source>
        <dbReference type="EMBL" id="VCW84030.1"/>
    </source>
</evidence>
<dbReference type="EMBL" id="CYRY02013380">
    <property type="protein sequence ID" value="VCW84030.1"/>
    <property type="molecule type" value="Genomic_DNA"/>
</dbReference>
<feature type="region of interest" description="Disordered" evidence="1">
    <location>
        <begin position="71"/>
        <end position="107"/>
    </location>
</feature>
<evidence type="ECO:0000313" key="3">
    <source>
        <dbReference type="Proteomes" id="UP000269945"/>
    </source>
</evidence>
<organism evidence="2 3">
    <name type="scientific">Gulo gulo</name>
    <name type="common">Wolverine</name>
    <name type="synonym">Gluton</name>
    <dbReference type="NCBI Taxonomy" id="48420"/>
    <lineage>
        <taxon>Eukaryota</taxon>
        <taxon>Metazoa</taxon>
        <taxon>Chordata</taxon>
        <taxon>Craniata</taxon>
        <taxon>Vertebrata</taxon>
        <taxon>Euteleostomi</taxon>
        <taxon>Mammalia</taxon>
        <taxon>Eutheria</taxon>
        <taxon>Laurasiatheria</taxon>
        <taxon>Carnivora</taxon>
        <taxon>Caniformia</taxon>
        <taxon>Musteloidea</taxon>
        <taxon>Mustelidae</taxon>
        <taxon>Guloninae</taxon>
        <taxon>Gulo</taxon>
    </lineage>
</organism>
<feature type="compositionally biased region" description="Polar residues" evidence="1">
    <location>
        <begin position="40"/>
        <end position="55"/>
    </location>
</feature>
<protein>
    <submittedName>
        <fullName evidence="2">Uncharacterized protein</fullName>
    </submittedName>
</protein>
<keyword evidence="3" id="KW-1185">Reference proteome</keyword>
<dbReference type="AlphaFoldDB" id="A0A9X9LRR5"/>
<feature type="compositionally biased region" description="Polar residues" evidence="1">
    <location>
        <begin position="73"/>
        <end position="85"/>
    </location>
</feature>
<proteinExistence type="predicted"/>
<comment type="caution">
    <text evidence="2">The sequence shown here is derived from an EMBL/GenBank/DDBJ whole genome shotgun (WGS) entry which is preliminary data.</text>
</comment>